<dbReference type="EMBL" id="CAJNOC010003365">
    <property type="protein sequence ID" value="CAF0979570.1"/>
    <property type="molecule type" value="Genomic_DNA"/>
</dbReference>
<proteinExistence type="predicted"/>
<reference evidence="1" key="1">
    <citation type="submission" date="2021-02" db="EMBL/GenBank/DDBJ databases">
        <authorList>
            <person name="Nowell W R."/>
        </authorList>
    </citation>
    <scope>NUCLEOTIDE SEQUENCE</scope>
    <source>
        <strain evidence="1">Ploen Becks lab</strain>
    </source>
</reference>
<dbReference type="Proteomes" id="UP000663879">
    <property type="component" value="Unassembled WGS sequence"/>
</dbReference>
<sequence length="113" mass="13595">MDYIHMIEVDDIKPCEITTDLDYMLDNVIMKILKEQPNSFDRIAITCKLRKDRIIVNYSKMIFAYIKDNSIPYNRIMNEISDNFDSNISVKHIEKLRKLDMSFKEIDKIFMYE</sequence>
<evidence type="ECO:0000313" key="1">
    <source>
        <dbReference type="EMBL" id="CAF0979570.1"/>
    </source>
</evidence>
<gene>
    <name evidence="1" type="ORF">OXX778_LOCUS15346</name>
</gene>
<keyword evidence="2" id="KW-1185">Reference proteome</keyword>
<organism evidence="1 2">
    <name type="scientific">Brachionus calyciflorus</name>
    <dbReference type="NCBI Taxonomy" id="104777"/>
    <lineage>
        <taxon>Eukaryota</taxon>
        <taxon>Metazoa</taxon>
        <taxon>Spiralia</taxon>
        <taxon>Gnathifera</taxon>
        <taxon>Rotifera</taxon>
        <taxon>Eurotatoria</taxon>
        <taxon>Monogononta</taxon>
        <taxon>Pseudotrocha</taxon>
        <taxon>Ploima</taxon>
        <taxon>Brachionidae</taxon>
        <taxon>Brachionus</taxon>
    </lineage>
</organism>
<dbReference type="AlphaFoldDB" id="A0A814F8J0"/>
<accession>A0A814F8J0</accession>
<evidence type="ECO:0000313" key="2">
    <source>
        <dbReference type="Proteomes" id="UP000663879"/>
    </source>
</evidence>
<comment type="caution">
    <text evidence="1">The sequence shown here is derived from an EMBL/GenBank/DDBJ whole genome shotgun (WGS) entry which is preliminary data.</text>
</comment>
<name>A0A814F8J0_9BILA</name>
<protein>
    <submittedName>
        <fullName evidence="1">Uncharacterized protein</fullName>
    </submittedName>
</protein>